<dbReference type="EMBL" id="CZKA01000072">
    <property type="protein sequence ID" value="CUR60330.1"/>
    <property type="molecule type" value="Genomic_DNA"/>
</dbReference>
<accession>A0A2P2CE92</accession>
<feature type="transmembrane region" description="Helical" evidence="1">
    <location>
        <begin position="5"/>
        <end position="25"/>
    </location>
</feature>
<evidence type="ECO:0000256" key="1">
    <source>
        <dbReference type="SAM" id="Phobius"/>
    </source>
</evidence>
<reference evidence="2" key="1">
    <citation type="submission" date="2015-08" db="EMBL/GenBank/DDBJ databases">
        <authorList>
            <person name="Babu N.S."/>
            <person name="Beckwith C.J."/>
            <person name="Beseler K.G."/>
            <person name="Brison A."/>
            <person name="Carone J.V."/>
            <person name="Caskin T.P."/>
            <person name="Diamond M."/>
            <person name="Durham M.E."/>
            <person name="Foxe J.M."/>
            <person name="Go M."/>
            <person name="Henderson B.A."/>
            <person name="Jones I.B."/>
            <person name="McGettigan J.A."/>
            <person name="Micheletti S.J."/>
            <person name="Nasrallah M.E."/>
            <person name="Ortiz D."/>
            <person name="Piller C.R."/>
            <person name="Privatt S.R."/>
            <person name="Schneider S.L."/>
            <person name="Sharp S."/>
            <person name="Smith T.C."/>
            <person name="Stanton J.D."/>
            <person name="Ullery H.E."/>
            <person name="Wilson R.J."/>
            <person name="Serrano M.G."/>
            <person name="Buck G."/>
            <person name="Lee V."/>
            <person name="Wang Y."/>
            <person name="Carvalho R."/>
            <person name="Voegtly L."/>
            <person name="Shi R."/>
            <person name="Duckworth R."/>
            <person name="Johnson A."/>
            <person name="Loviza R."/>
            <person name="Walstead R."/>
            <person name="Shah Z."/>
            <person name="Kiflezghi M."/>
            <person name="Wade K."/>
            <person name="Ball S.L."/>
            <person name="Bradley K.W."/>
            <person name="Asai D.J."/>
            <person name="Bowman C.A."/>
            <person name="Russell D.A."/>
            <person name="Pope W.H."/>
            <person name="Jacobs-Sera D."/>
            <person name="Hendrix R.W."/>
            <person name="Hatfull G.F."/>
        </authorList>
    </citation>
    <scope>NUCLEOTIDE SEQUENCE</scope>
</reference>
<dbReference type="AlphaFoldDB" id="A0A2P2CE92"/>
<name>A0A2P2CE92_9ZZZZ</name>
<organism evidence="2">
    <name type="scientific">metagenome</name>
    <dbReference type="NCBI Taxonomy" id="256318"/>
    <lineage>
        <taxon>unclassified sequences</taxon>
        <taxon>metagenomes</taxon>
    </lineage>
</organism>
<keyword evidence="1" id="KW-0812">Transmembrane</keyword>
<keyword evidence="1" id="KW-0472">Membrane</keyword>
<sequence>MIRLLIRTAIFLGSAAIGLLVASLLLDDFHITASGFLFVVVVYAVLQSVLSPFLTMVAAKNASAFLGGMGLVSTFVALLIVTIVGDALTINGATTWILATLIVWLATALASFLLPMFLVKKAVETHRA</sequence>
<evidence type="ECO:0000313" key="2">
    <source>
        <dbReference type="EMBL" id="CUR60330.1"/>
    </source>
</evidence>
<feature type="transmembrane region" description="Helical" evidence="1">
    <location>
        <begin position="62"/>
        <end position="84"/>
    </location>
</feature>
<proteinExistence type="predicted"/>
<keyword evidence="1" id="KW-1133">Transmembrane helix</keyword>
<gene>
    <name evidence="2" type="ORF">NOCA2740009</name>
</gene>
<protein>
    <recommendedName>
        <fullName evidence="3">Superfamily IV 4 TMS phage holin</fullName>
    </recommendedName>
</protein>
<feature type="transmembrane region" description="Helical" evidence="1">
    <location>
        <begin position="96"/>
        <end position="119"/>
    </location>
</feature>
<evidence type="ECO:0008006" key="3">
    <source>
        <dbReference type="Google" id="ProtNLM"/>
    </source>
</evidence>
<feature type="transmembrane region" description="Helical" evidence="1">
    <location>
        <begin position="31"/>
        <end position="50"/>
    </location>
</feature>